<evidence type="ECO:0000313" key="2">
    <source>
        <dbReference type="EMBL" id="KAJ1185953.1"/>
    </source>
</evidence>
<protein>
    <submittedName>
        <fullName evidence="2">Uncharacterized protein</fullName>
    </submittedName>
</protein>
<proteinExistence type="predicted"/>
<evidence type="ECO:0000313" key="3">
    <source>
        <dbReference type="Proteomes" id="UP001066276"/>
    </source>
</evidence>
<feature type="region of interest" description="Disordered" evidence="1">
    <location>
        <begin position="1"/>
        <end position="22"/>
    </location>
</feature>
<feature type="compositionally biased region" description="Basic and acidic residues" evidence="1">
    <location>
        <begin position="1"/>
        <end position="12"/>
    </location>
</feature>
<dbReference type="Proteomes" id="UP001066276">
    <property type="component" value="Chromosome 3_1"/>
</dbReference>
<reference evidence="2" key="1">
    <citation type="journal article" date="2022" name="bioRxiv">
        <title>Sequencing and chromosome-scale assembly of the giantPleurodeles waltlgenome.</title>
        <authorList>
            <person name="Brown T."/>
            <person name="Elewa A."/>
            <person name="Iarovenko S."/>
            <person name="Subramanian E."/>
            <person name="Araus A.J."/>
            <person name="Petzold A."/>
            <person name="Susuki M."/>
            <person name="Suzuki K.-i.T."/>
            <person name="Hayashi T."/>
            <person name="Toyoda A."/>
            <person name="Oliveira C."/>
            <person name="Osipova E."/>
            <person name="Leigh N.D."/>
            <person name="Simon A."/>
            <person name="Yun M.H."/>
        </authorList>
    </citation>
    <scope>NUCLEOTIDE SEQUENCE</scope>
    <source>
        <strain evidence="2">20211129_DDA</strain>
        <tissue evidence="2">Liver</tissue>
    </source>
</reference>
<organism evidence="2 3">
    <name type="scientific">Pleurodeles waltl</name>
    <name type="common">Iberian ribbed newt</name>
    <dbReference type="NCBI Taxonomy" id="8319"/>
    <lineage>
        <taxon>Eukaryota</taxon>
        <taxon>Metazoa</taxon>
        <taxon>Chordata</taxon>
        <taxon>Craniata</taxon>
        <taxon>Vertebrata</taxon>
        <taxon>Euteleostomi</taxon>
        <taxon>Amphibia</taxon>
        <taxon>Batrachia</taxon>
        <taxon>Caudata</taxon>
        <taxon>Salamandroidea</taxon>
        <taxon>Salamandridae</taxon>
        <taxon>Pleurodelinae</taxon>
        <taxon>Pleurodeles</taxon>
    </lineage>
</organism>
<comment type="caution">
    <text evidence="2">The sequence shown here is derived from an EMBL/GenBank/DDBJ whole genome shotgun (WGS) entry which is preliminary data.</text>
</comment>
<keyword evidence="3" id="KW-1185">Reference proteome</keyword>
<accession>A0AAV7UAR4</accession>
<evidence type="ECO:0000256" key="1">
    <source>
        <dbReference type="SAM" id="MobiDB-lite"/>
    </source>
</evidence>
<name>A0AAV7UAR4_PLEWA</name>
<sequence>MGGLRPGDRAATERSIASPPPEVELSPWRWTWGGARRRMLLWTEAACSPSGLRRFITGWAPAPLLRAGRLPRSVWRPPWRWNTILEQGVAQGRCGPKN</sequence>
<gene>
    <name evidence="2" type="ORF">NDU88_002739</name>
</gene>
<dbReference type="AlphaFoldDB" id="A0AAV7UAR4"/>
<dbReference type="EMBL" id="JANPWB010000005">
    <property type="protein sequence ID" value="KAJ1185953.1"/>
    <property type="molecule type" value="Genomic_DNA"/>
</dbReference>